<evidence type="ECO:0000256" key="6">
    <source>
        <dbReference type="SAM" id="Phobius"/>
    </source>
</evidence>
<dbReference type="Pfam" id="PF20684">
    <property type="entry name" value="Fung_rhodopsin"/>
    <property type="match status" value="1"/>
</dbReference>
<evidence type="ECO:0000313" key="8">
    <source>
        <dbReference type="EMBL" id="KAJ5081805.1"/>
    </source>
</evidence>
<dbReference type="Proteomes" id="UP001141434">
    <property type="component" value="Unassembled WGS sequence"/>
</dbReference>
<dbReference type="PANTHER" id="PTHR33048">
    <property type="entry name" value="PTH11-LIKE INTEGRAL MEMBRANE PROTEIN (AFU_ORTHOLOGUE AFUA_5G11245)"/>
    <property type="match status" value="1"/>
</dbReference>
<reference evidence="8" key="2">
    <citation type="journal article" date="2023" name="IMA Fungus">
        <title>Comparative genomic study of the Penicillium genus elucidates a diverse pangenome and 15 lateral gene transfer events.</title>
        <authorList>
            <person name="Petersen C."/>
            <person name="Sorensen T."/>
            <person name="Nielsen M.R."/>
            <person name="Sondergaard T.E."/>
            <person name="Sorensen J.L."/>
            <person name="Fitzpatrick D.A."/>
            <person name="Frisvad J.C."/>
            <person name="Nielsen K.L."/>
        </authorList>
    </citation>
    <scope>NUCLEOTIDE SEQUENCE</scope>
    <source>
        <strain evidence="8">IBT 34128</strain>
    </source>
</reference>
<keyword evidence="3 6" id="KW-1133">Transmembrane helix</keyword>
<keyword evidence="9" id="KW-1185">Reference proteome</keyword>
<keyword evidence="4 6" id="KW-0472">Membrane</keyword>
<feature type="transmembrane region" description="Helical" evidence="6">
    <location>
        <begin position="176"/>
        <end position="201"/>
    </location>
</feature>
<dbReference type="PANTHER" id="PTHR33048:SF47">
    <property type="entry name" value="INTEGRAL MEMBRANE PROTEIN-RELATED"/>
    <property type="match status" value="1"/>
</dbReference>
<dbReference type="RefSeq" id="XP_056507092.1">
    <property type="nucleotide sequence ID" value="XM_056660594.1"/>
</dbReference>
<dbReference type="InterPro" id="IPR052337">
    <property type="entry name" value="SAT4-like"/>
</dbReference>
<dbReference type="EMBL" id="JAPMSZ010000012">
    <property type="protein sequence ID" value="KAJ5081805.1"/>
    <property type="molecule type" value="Genomic_DNA"/>
</dbReference>
<proteinExistence type="inferred from homology"/>
<evidence type="ECO:0000256" key="4">
    <source>
        <dbReference type="ARBA" id="ARBA00023136"/>
    </source>
</evidence>
<keyword evidence="2 6" id="KW-0812">Transmembrane</keyword>
<protein>
    <recommendedName>
        <fullName evidence="7">Rhodopsin domain-containing protein</fullName>
    </recommendedName>
</protein>
<evidence type="ECO:0000256" key="1">
    <source>
        <dbReference type="ARBA" id="ARBA00004141"/>
    </source>
</evidence>
<evidence type="ECO:0000256" key="3">
    <source>
        <dbReference type="ARBA" id="ARBA00022989"/>
    </source>
</evidence>
<evidence type="ECO:0000313" key="9">
    <source>
        <dbReference type="Proteomes" id="UP001141434"/>
    </source>
</evidence>
<comment type="similarity">
    <text evidence="5">Belongs to the SAT4 family.</text>
</comment>
<dbReference type="OrthoDB" id="5329176at2759"/>
<evidence type="ECO:0000256" key="2">
    <source>
        <dbReference type="ARBA" id="ARBA00022692"/>
    </source>
</evidence>
<name>A0A9W9EHJ2_9EURO</name>
<dbReference type="AlphaFoldDB" id="A0A9W9EHJ2"/>
<evidence type="ECO:0000256" key="5">
    <source>
        <dbReference type="ARBA" id="ARBA00038359"/>
    </source>
</evidence>
<dbReference type="GeneID" id="81399763"/>
<organism evidence="8 9">
    <name type="scientific">Penicillium alfredii</name>
    <dbReference type="NCBI Taxonomy" id="1506179"/>
    <lineage>
        <taxon>Eukaryota</taxon>
        <taxon>Fungi</taxon>
        <taxon>Dikarya</taxon>
        <taxon>Ascomycota</taxon>
        <taxon>Pezizomycotina</taxon>
        <taxon>Eurotiomycetes</taxon>
        <taxon>Eurotiomycetidae</taxon>
        <taxon>Eurotiales</taxon>
        <taxon>Aspergillaceae</taxon>
        <taxon>Penicillium</taxon>
    </lineage>
</organism>
<feature type="transmembrane region" description="Helical" evidence="6">
    <location>
        <begin position="135"/>
        <end position="156"/>
    </location>
</feature>
<dbReference type="GO" id="GO:0016020">
    <property type="term" value="C:membrane"/>
    <property type="evidence" value="ECO:0007669"/>
    <property type="project" value="UniProtKB-SubCell"/>
</dbReference>
<reference evidence="8" key="1">
    <citation type="submission" date="2022-11" db="EMBL/GenBank/DDBJ databases">
        <authorList>
            <person name="Petersen C."/>
        </authorList>
    </citation>
    <scope>NUCLEOTIDE SEQUENCE</scope>
    <source>
        <strain evidence="8">IBT 34128</strain>
    </source>
</reference>
<feature type="transmembrane region" description="Helical" evidence="6">
    <location>
        <begin position="213"/>
        <end position="233"/>
    </location>
</feature>
<comment type="caution">
    <text evidence="8">The sequence shown here is derived from an EMBL/GenBank/DDBJ whole genome shotgun (WGS) entry which is preliminary data.</text>
</comment>
<dbReference type="InterPro" id="IPR049326">
    <property type="entry name" value="Rhodopsin_dom_fungi"/>
</dbReference>
<feature type="transmembrane region" description="Helical" evidence="6">
    <location>
        <begin position="253"/>
        <end position="271"/>
    </location>
</feature>
<accession>A0A9W9EHJ2</accession>
<comment type="subcellular location">
    <subcellularLocation>
        <location evidence="1">Membrane</location>
        <topology evidence="1">Multi-pass membrane protein</topology>
    </subcellularLocation>
</comment>
<gene>
    <name evidence="8" type="ORF">NUU61_010069</name>
</gene>
<evidence type="ECO:0000259" key="7">
    <source>
        <dbReference type="Pfam" id="PF20684"/>
    </source>
</evidence>
<feature type="domain" description="Rhodopsin" evidence="7">
    <location>
        <begin position="36"/>
        <end position="276"/>
    </location>
</feature>
<feature type="transmembrane region" description="Helical" evidence="6">
    <location>
        <begin position="20"/>
        <end position="39"/>
    </location>
</feature>
<sequence length="349" mass="38836">MSAQDNFIHSLDHNLGKTDIAIQSILLAIGFVAIGLRLWSRHLQRVPLQVNDWLTLGSTVQPLCVVGCYVVETIMILLCGLGSEARVGEHEVSVRFKELTYAGDLLRVTAVFLIQSSLLHYYLRMHPCQPLKWLIYGTLSLCIALWIASLLATAFFCTPPRRFWLDISGHCGDRKIFRTGCAASELILDMFILILAVPLGYTTRILQIHAKRFAWGIAFTLGLCIIALTALRIKFGLDIDSEYPSYNTLRLSLVSSMVPLLGLIVACLPFMSPVMENNFHTSTLSSTIHRSGSGYVTTGYWKAEELDVPLVGFVPPAVLKAGQIQITSDWEIHSTRDSARLDRGSLRQV</sequence>